<comment type="function">
    <text evidence="9">Subunit of the oligosaccharyl transferase (OST) complex that catalyzes the initial transfer of a defined glycan (Glc(3)Man(9)GlcNAc(2) in eukaryotes) from the lipid carrier dolichol-pyrophosphate to an asparagine residue within an Asn-X-Ser/Thr consensus motif in nascent polypeptide chains, the first step in protein N-glycosylation. N-glycosylation occurs cotranslationally and the complex associates with the Sec61 complex at the channel-forming translocon complex that mediates protein translocation across the endoplasmic reticulum (ER).</text>
</comment>
<feature type="domain" description="OST48 N-terminal" evidence="10">
    <location>
        <begin position="28"/>
        <end position="282"/>
    </location>
</feature>
<dbReference type="InterPro" id="IPR005013">
    <property type="entry name" value="DDOST_48_kDa_subunit"/>
</dbReference>
<evidence type="ECO:0000256" key="5">
    <source>
        <dbReference type="ARBA" id="ARBA00022692"/>
    </source>
</evidence>
<evidence type="ECO:0000256" key="2">
    <source>
        <dbReference type="ARBA" id="ARBA00004922"/>
    </source>
</evidence>
<evidence type="ECO:0000313" key="13">
    <source>
        <dbReference type="Proteomes" id="UP000024404"/>
    </source>
</evidence>
<dbReference type="OMA" id="AHDEYPR"/>
<accession>A0A8R1TJA3</accession>
<proteinExistence type="inferred from homology"/>
<keyword evidence="13" id="KW-1185">Reference proteome</keyword>
<dbReference type="GO" id="GO:0018279">
    <property type="term" value="P:protein N-linked glycosylation via asparagine"/>
    <property type="evidence" value="ECO:0007669"/>
    <property type="project" value="UniProtKB-UniRule"/>
</dbReference>
<dbReference type="AlphaFoldDB" id="A0A8R1TJA3"/>
<dbReference type="InterPro" id="IPR055457">
    <property type="entry name" value="OST48_N"/>
</dbReference>
<comment type="similarity">
    <text evidence="3 9">Belongs to the DDOST 48 kDa subunit family.</text>
</comment>
<organism evidence="12 13">
    <name type="scientific">Onchocerca volvulus</name>
    <dbReference type="NCBI Taxonomy" id="6282"/>
    <lineage>
        <taxon>Eukaryota</taxon>
        <taxon>Metazoa</taxon>
        <taxon>Ecdysozoa</taxon>
        <taxon>Nematoda</taxon>
        <taxon>Chromadorea</taxon>
        <taxon>Rhabditida</taxon>
        <taxon>Spirurina</taxon>
        <taxon>Spiruromorpha</taxon>
        <taxon>Filarioidea</taxon>
        <taxon>Onchocercidae</taxon>
        <taxon>Onchocerca</taxon>
    </lineage>
</organism>
<evidence type="ECO:0000256" key="8">
    <source>
        <dbReference type="ARBA" id="ARBA00023136"/>
    </source>
</evidence>
<dbReference type="InterPro" id="IPR055459">
    <property type="entry name" value="OST48_MD"/>
</dbReference>
<dbReference type="Pfam" id="PF03345">
    <property type="entry name" value="OST48_N"/>
    <property type="match status" value="1"/>
</dbReference>
<keyword evidence="8 9" id="KW-0472">Membrane</keyword>
<sequence length="442" mass="49470">MTISPNCSLLAVVSVILLHIVSIINAGKILVLVDNLNIRETHSIFLKSLKERGHQLTIKAADDQTLTLTKYGEHLYDHLIIFAPGIDEFGGTINVKAITSFIDNGGNVLVTAGARVGDALHDLAAENGFEFDENRTAVIDHLNYDTVLDEGDHTTIVADPSNFISAPMIVGKISQANPILFRGVALTADKANQLRLEILSASTNAYSFNPHEKIEEYPGAVGRSILLIGAIQARNNARVVLTGSIDMFSDAFINATVNKYGSTAKPQKSGNFELVTELGKWVFMEKGVLRVKSVSHHKIGEKNPPREYTILDNVEYMIEIEELSHGKWEPFKGNDVQLEFTRIDPFVRTTLKNSNGKLKTHFKLPDVYGVFKFMIDYRRIGYTHLLDIQQVSVRPLQHTQYERFIYSAYPYYVSAFSMMIGVILFSCVFLYHKESPKDVKKD</sequence>
<dbReference type="GO" id="GO:0008250">
    <property type="term" value="C:oligosaccharyltransferase complex"/>
    <property type="evidence" value="ECO:0007669"/>
    <property type="project" value="TreeGrafter"/>
</dbReference>
<dbReference type="EMBL" id="CMVM020000336">
    <property type="status" value="NOT_ANNOTATED_CDS"/>
    <property type="molecule type" value="Genomic_DNA"/>
</dbReference>
<comment type="subcellular location">
    <subcellularLocation>
        <location evidence="1 9">Endoplasmic reticulum membrane</location>
        <topology evidence="1 9">Single-pass type I membrane protein</topology>
    </subcellularLocation>
</comment>
<dbReference type="PANTHER" id="PTHR10830">
    <property type="entry name" value="DOLICHYL-DIPHOSPHOOLIGOSACCHARIDE--PROTEIN GLYCOSYLTRANSFERASE 48 KDA SUBUNIT"/>
    <property type="match status" value="1"/>
</dbReference>
<dbReference type="EnsemblMetazoa" id="OVOC10382.1">
    <property type="protein sequence ID" value="OVOC10382.1"/>
    <property type="gene ID" value="WBGene00247191"/>
</dbReference>
<keyword evidence="6 9" id="KW-0256">Endoplasmic reticulum</keyword>
<keyword evidence="7 9" id="KW-1133">Transmembrane helix</keyword>
<evidence type="ECO:0000256" key="1">
    <source>
        <dbReference type="ARBA" id="ARBA00004115"/>
    </source>
</evidence>
<evidence type="ECO:0000259" key="10">
    <source>
        <dbReference type="Pfam" id="PF03345"/>
    </source>
</evidence>
<evidence type="ECO:0000259" key="11">
    <source>
        <dbReference type="Pfam" id="PF23358"/>
    </source>
</evidence>
<evidence type="ECO:0000256" key="7">
    <source>
        <dbReference type="ARBA" id="ARBA00022989"/>
    </source>
</evidence>
<dbReference type="PANTHER" id="PTHR10830:SF0">
    <property type="entry name" value="DOLICHYL-DIPHOSPHOOLIGOSACCHARIDE--PROTEIN GLYCOSYLTRANSFERASE 48 KDA SUBUNIT"/>
    <property type="match status" value="1"/>
</dbReference>
<evidence type="ECO:0000256" key="3">
    <source>
        <dbReference type="ARBA" id="ARBA00008743"/>
    </source>
</evidence>
<evidence type="ECO:0000256" key="6">
    <source>
        <dbReference type="ARBA" id="ARBA00022824"/>
    </source>
</evidence>
<reference evidence="13" key="1">
    <citation type="submission" date="2013-10" db="EMBL/GenBank/DDBJ databases">
        <title>Genome sequencing of Onchocerca volvulus.</title>
        <authorList>
            <person name="Cotton J."/>
            <person name="Tsai J."/>
            <person name="Stanley E."/>
            <person name="Tracey A."/>
            <person name="Holroyd N."/>
            <person name="Lustigman S."/>
            <person name="Berriman M."/>
        </authorList>
    </citation>
    <scope>NUCLEOTIDE SEQUENCE</scope>
</reference>
<name>A0A8R1TJA3_ONCVO</name>
<protein>
    <recommendedName>
        <fullName evidence="4 9">Dolichyl-diphosphooligosaccharide--protein glycosyltransferase 48 kDa subunit</fullName>
        <shortName evidence="9">Oligosaccharyl transferase 48 kDa subunit</shortName>
    </recommendedName>
</protein>
<comment type="pathway">
    <text evidence="2 9">Protein modification; protein glycosylation.</text>
</comment>
<evidence type="ECO:0000256" key="9">
    <source>
        <dbReference type="RuleBase" id="RU361142"/>
    </source>
</evidence>
<feature type="transmembrane region" description="Helical" evidence="9">
    <location>
        <begin position="409"/>
        <end position="431"/>
    </location>
</feature>
<evidence type="ECO:0000313" key="12">
    <source>
        <dbReference type="EnsemblMetazoa" id="OVOC10382.1"/>
    </source>
</evidence>
<reference evidence="12" key="2">
    <citation type="submission" date="2022-06" db="UniProtKB">
        <authorList>
            <consortium name="EnsemblMetazoa"/>
        </authorList>
    </citation>
    <scope>IDENTIFICATION</scope>
</reference>
<evidence type="ECO:0000256" key="4">
    <source>
        <dbReference type="ARBA" id="ARBA00013350"/>
    </source>
</evidence>
<dbReference type="Pfam" id="PF23358">
    <property type="entry name" value="OST48_MD"/>
    <property type="match status" value="1"/>
</dbReference>
<dbReference type="Proteomes" id="UP000024404">
    <property type="component" value="Unassembled WGS sequence"/>
</dbReference>
<feature type="domain" description="OST48 middle" evidence="11">
    <location>
        <begin position="296"/>
        <end position="433"/>
    </location>
</feature>
<comment type="subunit">
    <text evidence="9">Component of the oligosaccharyltransferase (OST) complex.</text>
</comment>
<keyword evidence="5 9" id="KW-0812">Transmembrane</keyword>